<feature type="compositionally biased region" description="Basic residues" evidence="1">
    <location>
        <begin position="117"/>
        <end position="128"/>
    </location>
</feature>
<accession>A0A1V6T592</accession>
<feature type="compositionally biased region" description="Low complexity" evidence="1">
    <location>
        <begin position="253"/>
        <end position="291"/>
    </location>
</feature>
<sequence>MGIPMWREPSEAETIKATLEKDPSAAARSSIRRQPTIRRASRHASRARGAGVLSSLQSQLIDEIHRDYGIGNLPTTVRSPVLNLGISEDGLDLDTTRREALNRPGSSARPNQPRRDHSVRRSRGFRSHRLADMPLHDILRPSESRPSERSSSPSLTPNFAPAVYHRSGSSHPPADGLRLPPIVRTDGRTHEPTSRIPSILLRDHQSGTESPRPQEPGIDGLGDRQRSLSPDNDRDDAWEALVSTIAPDANLPSTDTSFSSNSASATDASRQGTSYSSAFSSQTPSSSLGLSRPLHLALDPYPDHLNPCEFSSDDEDTPVNYHRVLTPSGLQMPLRGSPGIHSTMSGHPSIPTISFAFSDASVESEVHRMRGILERLRRQDEDESRRGSSTEHQWFGADFSRNANPSLSASAEANENQPR</sequence>
<dbReference type="Proteomes" id="UP000191285">
    <property type="component" value="Unassembled WGS sequence"/>
</dbReference>
<proteinExistence type="predicted"/>
<name>A0A1V6T592_9EURO</name>
<dbReference type="EMBL" id="MLKD01000012">
    <property type="protein sequence ID" value="OQE21174.1"/>
    <property type="molecule type" value="Genomic_DNA"/>
</dbReference>
<evidence type="ECO:0000256" key="1">
    <source>
        <dbReference type="SAM" id="MobiDB-lite"/>
    </source>
</evidence>
<dbReference type="OrthoDB" id="3946700at2759"/>
<organism evidence="2 3">
    <name type="scientific">Penicillium steckii</name>
    <dbReference type="NCBI Taxonomy" id="303698"/>
    <lineage>
        <taxon>Eukaryota</taxon>
        <taxon>Fungi</taxon>
        <taxon>Dikarya</taxon>
        <taxon>Ascomycota</taxon>
        <taxon>Pezizomycotina</taxon>
        <taxon>Eurotiomycetes</taxon>
        <taxon>Eurotiomycetidae</taxon>
        <taxon>Eurotiales</taxon>
        <taxon>Aspergillaceae</taxon>
        <taxon>Penicillium</taxon>
    </lineage>
</organism>
<feature type="region of interest" description="Disordered" evidence="1">
    <location>
        <begin position="248"/>
        <end position="291"/>
    </location>
</feature>
<feature type="region of interest" description="Disordered" evidence="1">
    <location>
        <begin position="100"/>
        <end position="234"/>
    </location>
</feature>
<feature type="region of interest" description="Disordered" evidence="1">
    <location>
        <begin position="376"/>
        <end position="419"/>
    </location>
</feature>
<feature type="region of interest" description="Disordered" evidence="1">
    <location>
        <begin position="1"/>
        <end position="52"/>
    </location>
</feature>
<dbReference type="AlphaFoldDB" id="A0A1V6T592"/>
<feature type="compositionally biased region" description="Basic and acidic residues" evidence="1">
    <location>
        <begin position="129"/>
        <end position="148"/>
    </location>
</feature>
<keyword evidence="3" id="KW-1185">Reference proteome</keyword>
<evidence type="ECO:0000313" key="3">
    <source>
        <dbReference type="Proteomes" id="UP000191285"/>
    </source>
</evidence>
<comment type="caution">
    <text evidence="2">The sequence shown here is derived from an EMBL/GenBank/DDBJ whole genome shotgun (WGS) entry which is preliminary data.</text>
</comment>
<feature type="compositionally biased region" description="Basic and acidic residues" evidence="1">
    <location>
        <begin position="8"/>
        <end position="23"/>
    </location>
</feature>
<evidence type="ECO:0000313" key="2">
    <source>
        <dbReference type="EMBL" id="OQE21174.1"/>
    </source>
</evidence>
<reference evidence="3" key="1">
    <citation type="journal article" date="2017" name="Nat. Microbiol.">
        <title>Global analysis of biosynthetic gene clusters reveals vast potential of secondary metabolite production in Penicillium species.</title>
        <authorList>
            <person name="Nielsen J.C."/>
            <person name="Grijseels S."/>
            <person name="Prigent S."/>
            <person name="Ji B."/>
            <person name="Dainat J."/>
            <person name="Nielsen K.F."/>
            <person name="Frisvad J.C."/>
            <person name="Workman M."/>
            <person name="Nielsen J."/>
        </authorList>
    </citation>
    <scope>NUCLEOTIDE SEQUENCE [LARGE SCALE GENOMIC DNA]</scope>
    <source>
        <strain evidence="3">IBT 24891</strain>
    </source>
</reference>
<feature type="compositionally biased region" description="Polar residues" evidence="1">
    <location>
        <begin position="401"/>
        <end position="419"/>
    </location>
</feature>
<gene>
    <name evidence="2" type="ORF">PENSTE_c012G00945</name>
</gene>
<feature type="compositionally biased region" description="Basic and acidic residues" evidence="1">
    <location>
        <begin position="221"/>
        <end position="234"/>
    </location>
</feature>
<protein>
    <submittedName>
        <fullName evidence="2">Uncharacterized protein</fullName>
    </submittedName>
</protein>
<feature type="compositionally biased region" description="Basic residues" evidence="1">
    <location>
        <begin position="35"/>
        <end position="46"/>
    </location>
</feature>
<feature type="compositionally biased region" description="Basic and acidic residues" evidence="1">
    <location>
        <begin position="376"/>
        <end position="389"/>
    </location>
</feature>